<proteinExistence type="predicted"/>
<sequence>MWIKATQASVAAGGILITINSGESASAVQAGDAAILGNNSPVEIKGVQQAVGGQWQLVLQDAWPYAAVTNGALRVQPNGGRFEAAIQAMRDINTYAANTHAAMNEWLTSTAATISVEKADGSSVGIPTLSSYTSNWGTAALKNVGEESGELMQVGAFGLGQSVAKNTGGIDLNTANLKTGFYSGNNWSNAPVAMSDTSWGYLIVQNLATVGASGYSSQIFILNNSSSKLWSRTRIGGTWGPWLELYSKGNTTVDSNGFIKAASPIIKLYADSIETNDSAIQQSPALVVNGVGDYTITGTSGFAQTGWYINTPTDANGNIKVFVEYEQVEQPDGTYNIDVKTYEPDYSTGPATAGAPLDIPAGRWIDIRLQALPTPEIEAEV</sequence>
<organism evidence="2 3">
    <name type="scientific">Shewanella yunxiaonensis</name>
    <dbReference type="NCBI Taxonomy" id="2829809"/>
    <lineage>
        <taxon>Bacteria</taxon>
        <taxon>Pseudomonadati</taxon>
        <taxon>Pseudomonadota</taxon>
        <taxon>Gammaproteobacteria</taxon>
        <taxon>Alteromonadales</taxon>
        <taxon>Shewanellaceae</taxon>
        <taxon>Shewanella</taxon>
    </lineage>
</organism>
<feature type="domain" description="Phage tail protein C-terminal" evidence="1">
    <location>
        <begin position="250"/>
        <end position="370"/>
    </location>
</feature>
<protein>
    <recommendedName>
        <fullName evidence="1">Phage tail protein C-terminal domain-containing protein</fullName>
    </recommendedName>
</protein>
<dbReference type="Proteomes" id="UP000679575">
    <property type="component" value="Chromosome"/>
</dbReference>
<keyword evidence="3" id="KW-1185">Reference proteome</keyword>
<gene>
    <name evidence="2" type="ORF">KDN34_02870</name>
</gene>
<dbReference type="InterPro" id="IPR058008">
    <property type="entry name" value="Gp26_C"/>
</dbReference>
<dbReference type="RefSeq" id="WP_212595437.1">
    <property type="nucleotide sequence ID" value="NZ_CP073587.1"/>
</dbReference>
<accession>A0ABX7YUF6</accession>
<dbReference type="CDD" id="cd19958">
    <property type="entry name" value="pyocin_knob"/>
    <property type="match status" value="1"/>
</dbReference>
<evidence type="ECO:0000313" key="2">
    <source>
        <dbReference type="EMBL" id="QUN06423.1"/>
    </source>
</evidence>
<dbReference type="EMBL" id="CP073587">
    <property type="protein sequence ID" value="QUN06423.1"/>
    <property type="molecule type" value="Genomic_DNA"/>
</dbReference>
<dbReference type="Pfam" id="PF25670">
    <property type="entry name" value="Phage_tail_C_2"/>
    <property type="match status" value="1"/>
</dbReference>
<evidence type="ECO:0000259" key="1">
    <source>
        <dbReference type="Pfam" id="PF25670"/>
    </source>
</evidence>
<evidence type="ECO:0000313" key="3">
    <source>
        <dbReference type="Proteomes" id="UP000679575"/>
    </source>
</evidence>
<name>A0ABX7YUF6_9GAMM</name>
<reference evidence="2 3" key="1">
    <citation type="submission" date="2021-04" db="EMBL/GenBank/DDBJ databases">
        <title>Novel species identification of genus Shewanella.</title>
        <authorList>
            <person name="Liu G."/>
        </authorList>
    </citation>
    <scope>NUCLEOTIDE SEQUENCE [LARGE SCALE GENOMIC DNA]</scope>
    <source>
        <strain evidence="2 3">FJAT-54481</strain>
    </source>
</reference>